<reference evidence="2 3" key="1">
    <citation type="submission" date="2020-08" db="EMBL/GenBank/DDBJ databases">
        <title>A Genomic Blueprint of the Chicken Gut Microbiome.</title>
        <authorList>
            <person name="Gilroy R."/>
            <person name="Ravi A."/>
            <person name="Getino M."/>
            <person name="Pursley I."/>
            <person name="Horton D.L."/>
            <person name="Alikhan N.-F."/>
            <person name="Baker D."/>
            <person name="Gharbi K."/>
            <person name="Hall N."/>
            <person name="Watson M."/>
            <person name="Adriaenssens E.M."/>
            <person name="Foster-Nyarko E."/>
            <person name="Jarju S."/>
            <person name="Secka A."/>
            <person name="Antonio M."/>
            <person name="Oren A."/>
            <person name="Chaudhuri R."/>
            <person name="La Ragione R.M."/>
            <person name="Hildebrand F."/>
            <person name="Pallen M.J."/>
        </authorList>
    </citation>
    <scope>NUCLEOTIDE SEQUENCE [LARGE SCALE GENOMIC DNA]</scope>
    <source>
        <strain evidence="2 3">Sa4CUA7</strain>
    </source>
</reference>
<dbReference type="Pfam" id="PF03372">
    <property type="entry name" value="Exo_endo_phos"/>
    <property type="match status" value="1"/>
</dbReference>
<accession>A0ABR8RYC3</accession>
<dbReference type="Gene3D" id="3.60.10.10">
    <property type="entry name" value="Endonuclease/exonuclease/phosphatase"/>
    <property type="match status" value="1"/>
</dbReference>
<name>A0ABR8RYC3_9MICO</name>
<proteinExistence type="predicted"/>
<dbReference type="SUPFAM" id="SSF56219">
    <property type="entry name" value="DNase I-like"/>
    <property type="match status" value="1"/>
</dbReference>
<protein>
    <submittedName>
        <fullName evidence="2">Endonuclease/exonuclease/phosphatase family protein</fullName>
    </submittedName>
</protein>
<sequence>MTAPLFGAVAAPDLHVMTLNVRRRMPRLLGRPADSWRIRRARVRTLLRGEHPALLGVQEALPDQADTIGTALGAEYRRIGHGRQRGPRGEACPMFFDAARLELVDWTQTALSDEPDRPGSASWGNLIPRVLVRAVLRDRATDATFAAFNTHLDVFSGRARVRGAEEIRRQVVDLRLPAVVMGDLNAGPDSPAVAGLLRDGVLVDAWRAAGERVTAEWGTYGGYREPRRERDRIDWIVVTPDVDVRSAGINAQRMLGGWPSDHLAVQTVLRVPRMESLP</sequence>
<dbReference type="GO" id="GO:0004519">
    <property type="term" value="F:endonuclease activity"/>
    <property type="evidence" value="ECO:0007669"/>
    <property type="project" value="UniProtKB-KW"/>
</dbReference>
<keyword evidence="2" id="KW-0378">Hydrolase</keyword>
<comment type="caution">
    <text evidence="2">The sequence shown here is derived from an EMBL/GenBank/DDBJ whole genome shotgun (WGS) entry which is preliminary data.</text>
</comment>
<dbReference type="InterPro" id="IPR050410">
    <property type="entry name" value="CCR4/nocturin_mRNA_transcr"/>
</dbReference>
<keyword evidence="2" id="KW-0540">Nuclease</keyword>
<dbReference type="InterPro" id="IPR005135">
    <property type="entry name" value="Endo/exonuclease/phosphatase"/>
</dbReference>
<keyword evidence="3" id="KW-1185">Reference proteome</keyword>
<dbReference type="RefSeq" id="WP_191717262.1">
    <property type="nucleotide sequence ID" value="NZ_JACSQP010000001.1"/>
</dbReference>
<gene>
    <name evidence="2" type="ORF">H9651_01120</name>
</gene>
<evidence type="ECO:0000313" key="2">
    <source>
        <dbReference type="EMBL" id="MBD7956237.1"/>
    </source>
</evidence>
<dbReference type="PANTHER" id="PTHR12121:SF36">
    <property type="entry name" value="ENDONUCLEASE_EXONUCLEASE_PHOSPHATASE DOMAIN-CONTAINING PROTEIN"/>
    <property type="match status" value="1"/>
</dbReference>
<keyword evidence="2" id="KW-0255">Endonuclease</keyword>
<dbReference type="CDD" id="cd09083">
    <property type="entry name" value="EEP-1"/>
    <property type="match status" value="1"/>
</dbReference>
<evidence type="ECO:0000313" key="3">
    <source>
        <dbReference type="Proteomes" id="UP000648352"/>
    </source>
</evidence>
<dbReference type="EMBL" id="JACSQP010000001">
    <property type="protein sequence ID" value="MBD7956237.1"/>
    <property type="molecule type" value="Genomic_DNA"/>
</dbReference>
<dbReference type="PANTHER" id="PTHR12121">
    <property type="entry name" value="CARBON CATABOLITE REPRESSOR PROTEIN 4"/>
    <property type="match status" value="1"/>
</dbReference>
<dbReference type="InterPro" id="IPR036691">
    <property type="entry name" value="Endo/exonu/phosph_ase_sf"/>
</dbReference>
<organism evidence="2 3">
    <name type="scientific">Microbacterium pullorum</name>
    <dbReference type="NCBI Taxonomy" id="2762236"/>
    <lineage>
        <taxon>Bacteria</taxon>
        <taxon>Bacillati</taxon>
        <taxon>Actinomycetota</taxon>
        <taxon>Actinomycetes</taxon>
        <taxon>Micrococcales</taxon>
        <taxon>Microbacteriaceae</taxon>
        <taxon>Microbacterium</taxon>
    </lineage>
</organism>
<evidence type="ECO:0000259" key="1">
    <source>
        <dbReference type="Pfam" id="PF03372"/>
    </source>
</evidence>
<feature type="domain" description="Endonuclease/exonuclease/phosphatase" evidence="1">
    <location>
        <begin position="17"/>
        <end position="262"/>
    </location>
</feature>
<dbReference type="Proteomes" id="UP000648352">
    <property type="component" value="Unassembled WGS sequence"/>
</dbReference>